<dbReference type="InterPro" id="IPR003593">
    <property type="entry name" value="AAA+_ATPase"/>
</dbReference>
<evidence type="ECO:0000256" key="2">
    <source>
        <dbReference type="ARBA" id="ARBA00022448"/>
    </source>
</evidence>
<name>A0A4R1IBE2_ANCAQ</name>
<evidence type="ECO:0000256" key="5">
    <source>
        <dbReference type="ARBA" id="ARBA00022970"/>
    </source>
</evidence>
<dbReference type="SUPFAM" id="SSF52540">
    <property type="entry name" value="P-loop containing nucleoside triphosphate hydrolases"/>
    <property type="match status" value="1"/>
</dbReference>
<dbReference type="CDD" id="cd03224">
    <property type="entry name" value="ABC_TM1139_LivF_branched"/>
    <property type="match status" value="1"/>
</dbReference>
<dbReference type="PANTHER" id="PTHR43820">
    <property type="entry name" value="HIGH-AFFINITY BRANCHED-CHAIN AMINO ACID TRANSPORT ATP-BINDING PROTEIN LIVF"/>
    <property type="match status" value="1"/>
</dbReference>
<dbReference type="GO" id="GO:0015658">
    <property type="term" value="F:branched-chain amino acid transmembrane transporter activity"/>
    <property type="evidence" value="ECO:0007669"/>
    <property type="project" value="TreeGrafter"/>
</dbReference>
<dbReference type="InterPro" id="IPR027417">
    <property type="entry name" value="P-loop_NTPase"/>
</dbReference>
<proteinExistence type="inferred from homology"/>
<dbReference type="GO" id="GO:0015807">
    <property type="term" value="P:L-amino acid transport"/>
    <property type="evidence" value="ECO:0007669"/>
    <property type="project" value="TreeGrafter"/>
</dbReference>
<dbReference type="RefSeq" id="WP_131833708.1">
    <property type="nucleotide sequence ID" value="NZ_SMFY01000001.1"/>
</dbReference>
<dbReference type="Gene3D" id="3.40.50.300">
    <property type="entry name" value="P-loop containing nucleotide triphosphate hydrolases"/>
    <property type="match status" value="1"/>
</dbReference>
<feature type="domain" description="ABC transporter" evidence="6">
    <location>
        <begin position="15"/>
        <end position="249"/>
    </location>
</feature>
<dbReference type="EMBL" id="SMFY01000001">
    <property type="protein sequence ID" value="TCK30369.1"/>
    <property type="molecule type" value="Genomic_DNA"/>
</dbReference>
<dbReference type="AlphaFoldDB" id="A0A4R1IBE2"/>
<dbReference type="GO" id="GO:0016887">
    <property type="term" value="F:ATP hydrolysis activity"/>
    <property type="evidence" value="ECO:0007669"/>
    <property type="project" value="InterPro"/>
</dbReference>
<dbReference type="OrthoDB" id="9806149at2"/>
<evidence type="ECO:0000313" key="7">
    <source>
        <dbReference type="EMBL" id="TCK30369.1"/>
    </source>
</evidence>
<dbReference type="InterPro" id="IPR003439">
    <property type="entry name" value="ABC_transporter-like_ATP-bd"/>
</dbReference>
<keyword evidence="8" id="KW-1185">Reference proteome</keyword>
<dbReference type="Pfam" id="PF00005">
    <property type="entry name" value="ABC_tran"/>
    <property type="match status" value="1"/>
</dbReference>
<comment type="similarity">
    <text evidence="1">Belongs to the ABC transporter superfamily.</text>
</comment>
<evidence type="ECO:0000313" key="8">
    <source>
        <dbReference type="Proteomes" id="UP000295030"/>
    </source>
</evidence>
<evidence type="ECO:0000256" key="3">
    <source>
        <dbReference type="ARBA" id="ARBA00022741"/>
    </source>
</evidence>
<protein>
    <submittedName>
        <fullName evidence="7">Branched-chain amino acid transport system ATP-binding protein/neutral amino acid transport system ATP-binding protein</fullName>
    </submittedName>
</protein>
<dbReference type="PROSITE" id="PS50893">
    <property type="entry name" value="ABC_TRANSPORTER_2"/>
    <property type="match status" value="1"/>
</dbReference>
<accession>A0A4R1IBE2</accession>
<evidence type="ECO:0000256" key="4">
    <source>
        <dbReference type="ARBA" id="ARBA00022840"/>
    </source>
</evidence>
<gene>
    <name evidence="7" type="ORF">EV667_0457</name>
</gene>
<keyword evidence="3" id="KW-0547">Nucleotide-binding</keyword>
<keyword evidence="2" id="KW-0813">Transport</keyword>
<evidence type="ECO:0000256" key="1">
    <source>
        <dbReference type="ARBA" id="ARBA00005417"/>
    </source>
</evidence>
<sequence>MTGGNRSGGNSIPALAIEGLRAGYGRGGDIVRGIDLRQDPETILAVIGPNGSGKSSFVKTLAGMLDVRAGSVRVTGHDVTHEAPARRVSAGLAYVPQEANVFPNLTIGENFKLATEFLRGRAGVGPEQRERVLSLFPELAGRFRARAGDLSGGQRQMLAFASALLANPEVLLLDEPSAGLSPKIVDQTMEAVLRVREAGVTVLLVEQNVTAALRIADEAVVLVAGQLSLRARAADLRAADLGELFFAKVV</sequence>
<organism evidence="7 8">
    <name type="scientific">Ancylobacter aquaticus</name>
    <dbReference type="NCBI Taxonomy" id="100"/>
    <lineage>
        <taxon>Bacteria</taxon>
        <taxon>Pseudomonadati</taxon>
        <taxon>Pseudomonadota</taxon>
        <taxon>Alphaproteobacteria</taxon>
        <taxon>Hyphomicrobiales</taxon>
        <taxon>Xanthobacteraceae</taxon>
        <taxon>Ancylobacter</taxon>
    </lineage>
</organism>
<dbReference type="InterPro" id="IPR017871">
    <property type="entry name" value="ABC_transporter-like_CS"/>
</dbReference>
<dbReference type="PANTHER" id="PTHR43820:SF4">
    <property type="entry name" value="HIGH-AFFINITY BRANCHED-CHAIN AMINO ACID TRANSPORT ATP-BINDING PROTEIN LIVF"/>
    <property type="match status" value="1"/>
</dbReference>
<dbReference type="InterPro" id="IPR052156">
    <property type="entry name" value="BCAA_Transport_ATP-bd_LivF"/>
</dbReference>
<reference evidence="7 8" key="1">
    <citation type="submission" date="2019-03" db="EMBL/GenBank/DDBJ databases">
        <title>Genomic Encyclopedia of Type Strains, Phase IV (KMG-IV): sequencing the most valuable type-strain genomes for metagenomic binning, comparative biology and taxonomic classification.</title>
        <authorList>
            <person name="Goeker M."/>
        </authorList>
    </citation>
    <scope>NUCLEOTIDE SEQUENCE [LARGE SCALE GENOMIC DNA]</scope>
    <source>
        <strain evidence="7 8">DSM 101</strain>
    </source>
</reference>
<keyword evidence="5" id="KW-0029">Amino-acid transport</keyword>
<comment type="caution">
    <text evidence="7">The sequence shown here is derived from an EMBL/GenBank/DDBJ whole genome shotgun (WGS) entry which is preliminary data.</text>
</comment>
<keyword evidence="4 7" id="KW-0067">ATP-binding</keyword>
<dbReference type="Proteomes" id="UP000295030">
    <property type="component" value="Unassembled WGS sequence"/>
</dbReference>
<dbReference type="PROSITE" id="PS00211">
    <property type="entry name" value="ABC_TRANSPORTER_1"/>
    <property type="match status" value="1"/>
</dbReference>
<evidence type="ECO:0000259" key="6">
    <source>
        <dbReference type="PROSITE" id="PS50893"/>
    </source>
</evidence>
<dbReference type="SMART" id="SM00382">
    <property type="entry name" value="AAA"/>
    <property type="match status" value="1"/>
</dbReference>
<dbReference type="GO" id="GO:0005524">
    <property type="term" value="F:ATP binding"/>
    <property type="evidence" value="ECO:0007669"/>
    <property type="project" value="UniProtKB-KW"/>
</dbReference>